<dbReference type="Proteomes" id="UP000230729">
    <property type="component" value="Unassembled WGS sequence"/>
</dbReference>
<protein>
    <recommendedName>
        <fullName evidence="5 6">Small ribosomal subunit protein bS20</fullName>
    </recommendedName>
</protein>
<keyword evidence="3 6" id="KW-0689">Ribosomal protein</keyword>
<organism evidence="9 10">
    <name type="scientific">Candidatus Falkowbacteria bacterium CG23_combo_of_CG06-09_8_20_14_all_49_15</name>
    <dbReference type="NCBI Taxonomy" id="1974572"/>
    <lineage>
        <taxon>Bacteria</taxon>
        <taxon>Candidatus Falkowiibacteriota</taxon>
    </lineage>
</organism>
<dbReference type="SUPFAM" id="SSF46992">
    <property type="entry name" value="Ribosomal protein S20"/>
    <property type="match status" value="1"/>
</dbReference>
<dbReference type="NCBIfam" id="TIGR00029">
    <property type="entry name" value="S20"/>
    <property type="match status" value="1"/>
</dbReference>
<dbReference type="GO" id="GO:0005840">
    <property type="term" value="C:ribosome"/>
    <property type="evidence" value="ECO:0007669"/>
    <property type="project" value="UniProtKB-KW"/>
</dbReference>
<dbReference type="Gene3D" id="1.20.58.110">
    <property type="entry name" value="Ribosomal protein S20"/>
    <property type="match status" value="1"/>
</dbReference>
<dbReference type="GO" id="GO:0003735">
    <property type="term" value="F:structural constituent of ribosome"/>
    <property type="evidence" value="ECO:0007669"/>
    <property type="project" value="InterPro"/>
</dbReference>
<evidence type="ECO:0000256" key="6">
    <source>
        <dbReference type="HAMAP-Rule" id="MF_00500"/>
    </source>
</evidence>
<feature type="region of interest" description="Disordered" evidence="8">
    <location>
        <begin position="1"/>
        <end position="22"/>
    </location>
</feature>
<comment type="caution">
    <text evidence="9">The sequence shown here is derived from an EMBL/GenBank/DDBJ whole genome shotgun (WGS) entry which is preliminary data.</text>
</comment>
<evidence type="ECO:0000256" key="4">
    <source>
        <dbReference type="ARBA" id="ARBA00023274"/>
    </source>
</evidence>
<dbReference type="HAMAP" id="MF_00500">
    <property type="entry name" value="Ribosomal_bS20"/>
    <property type="match status" value="1"/>
</dbReference>
<dbReference type="AlphaFoldDB" id="A0A2G9ZM46"/>
<evidence type="ECO:0000256" key="3">
    <source>
        <dbReference type="ARBA" id="ARBA00022980"/>
    </source>
</evidence>
<feature type="region of interest" description="Disordered" evidence="8">
    <location>
        <begin position="69"/>
        <end position="90"/>
    </location>
</feature>
<keyword evidence="4 6" id="KW-0687">Ribonucleoprotein</keyword>
<evidence type="ECO:0000256" key="2">
    <source>
        <dbReference type="ARBA" id="ARBA00022884"/>
    </source>
</evidence>
<keyword evidence="7" id="KW-0175">Coiled coil</keyword>
<evidence type="ECO:0000256" key="1">
    <source>
        <dbReference type="ARBA" id="ARBA00022730"/>
    </source>
</evidence>
<dbReference type="GO" id="GO:1990904">
    <property type="term" value="C:ribonucleoprotein complex"/>
    <property type="evidence" value="ECO:0007669"/>
    <property type="project" value="UniProtKB-KW"/>
</dbReference>
<evidence type="ECO:0000313" key="9">
    <source>
        <dbReference type="EMBL" id="PIP33418.1"/>
    </source>
</evidence>
<accession>A0A2G9ZM46</accession>
<dbReference type="GO" id="GO:0019843">
    <property type="term" value="F:rRNA binding"/>
    <property type="evidence" value="ECO:0007669"/>
    <property type="project" value="UniProtKB-UniRule"/>
</dbReference>
<comment type="function">
    <text evidence="6">Binds directly to 16S ribosomal RNA.</text>
</comment>
<feature type="coiled-coil region" evidence="7">
    <location>
        <begin position="25"/>
        <end position="63"/>
    </location>
</feature>
<evidence type="ECO:0000256" key="5">
    <source>
        <dbReference type="ARBA" id="ARBA00035136"/>
    </source>
</evidence>
<sequence>MPIIKSAKKELRKSIKRHAVNKKANDSLKKIIKQTRRAISAKEEKARELLKKSLKQIDKAAQKGFIKKNARNRKKSRLHKKFNQAFAAKK</sequence>
<dbReference type="EMBL" id="PCSD01000105">
    <property type="protein sequence ID" value="PIP33418.1"/>
    <property type="molecule type" value="Genomic_DNA"/>
</dbReference>
<name>A0A2G9ZM46_9BACT</name>
<dbReference type="InterPro" id="IPR002583">
    <property type="entry name" value="Ribosomal_bS20"/>
</dbReference>
<comment type="similarity">
    <text evidence="6">Belongs to the bacterial ribosomal protein bS20 family.</text>
</comment>
<evidence type="ECO:0000256" key="8">
    <source>
        <dbReference type="SAM" id="MobiDB-lite"/>
    </source>
</evidence>
<proteinExistence type="inferred from homology"/>
<keyword evidence="2 6" id="KW-0694">RNA-binding</keyword>
<evidence type="ECO:0000256" key="7">
    <source>
        <dbReference type="SAM" id="Coils"/>
    </source>
</evidence>
<dbReference type="GO" id="GO:0006412">
    <property type="term" value="P:translation"/>
    <property type="evidence" value="ECO:0007669"/>
    <property type="project" value="UniProtKB-UniRule"/>
</dbReference>
<dbReference type="Pfam" id="PF01649">
    <property type="entry name" value="Ribosomal_S20p"/>
    <property type="match status" value="1"/>
</dbReference>
<reference evidence="9 10" key="1">
    <citation type="submission" date="2017-09" db="EMBL/GenBank/DDBJ databases">
        <title>Depth-based differentiation of microbial function through sediment-hosted aquifers and enrichment of novel symbionts in the deep terrestrial subsurface.</title>
        <authorList>
            <person name="Probst A.J."/>
            <person name="Ladd B."/>
            <person name="Jarett J.K."/>
            <person name="Geller-Mcgrath D.E."/>
            <person name="Sieber C.M."/>
            <person name="Emerson J.B."/>
            <person name="Anantharaman K."/>
            <person name="Thomas B.C."/>
            <person name="Malmstrom R."/>
            <person name="Stieglmeier M."/>
            <person name="Klingl A."/>
            <person name="Woyke T."/>
            <person name="Ryan C.M."/>
            <person name="Banfield J.F."/>
        </authorList>
    </citation>
    <scope>NUCLEOTIDE SEQUENCE [LARGE SCALE GENOMIC DNA]</scope>
    <source>
        <strain evidence="9">CG23_combo_of_CG06-09_8_20_14_all_49_15</strain>
    </source>
</reference>
<keyword evidence="1 6" id="KW-0699">rRNA-binding</keyword>
<dbReference type="InterPro" id="IPR036510">
    <property type="entry name" value="Ribosomal_bS20_sf"/>
</dbReference>
<gene>
    <name evidence="6 9" type="primary">rpsT</name>
    <name evidence="9" type="ORF">COX22_04450</name>
</gene>
<evidence type="ECO:0000313" key="10">
    <source>
        <dbReference type="Proteomes" id="UP000230729"/>
    </source>
</evidence>